<organism evidence="11 12">
    <name type="scientific">Tetrapyrgos nigripes</name>
    <dbReference type="NCBI Taxonomy" id="182062"/>
    <lineage>
        <taxon>Eukaryota</taxon>
        <taxon>Fungi</taxon>
        <taxon>Dikarya</taxon>
        <taxon>Basidiomycota</taxon>
        <taxon>Agaricomycotina</taxon>
        <taxon>Agaricomycetes</taxon>
        <taxon>Agaricomycetidae</taxon>
        <taxon>Agaricales</taxon>
        <taxon>Marasmiineae</taxon>
        <taxon>Marasmiaceae</taxon>
        <taxon>Tetrapyrgos</taxon>
    </lineage>
</organism>
<dbReference type="InterPro" id="IPR008971">
    <property type="entry name" value="HSP40/DnaJ_pept-bd"/>
</dbReference>
<dbReference type="InterPro" id="IPR001623">
    <property type="entry name" value="DnaJ_domain"/>
</dbReference>
<evidence type="ECO:0000256" key="5">
    <source>
        <dbReference type="ARBA" id="ARBA00023186"/>
    </source>
</evidence>
<dbReference type="PROSITE" id="PS50076">
    <property type="entry name" value="DNAJ_2"/>
    <property type="match status" value="1"/>
</dbReference>
<evidence type="ECO:0000256" key="1">
    <source>
        <dbReference type="ARBA" id="ARBA00022723"/>
    </source>
</evidence>
<dbReference type="GO" id="GO:0009408">
    <property type="term" value="P:response to heat"/>
    <property type="evidence" value="ECO:0007669"/>
    <property type="project" value="InterPro"/>
</dbReference>
<dbReference type="SMART" id="SM00271">
    <property type="entry name" value="DnaJ"/>
    <property type="match status" value="1"/>
</dbReference>
<evidence type="ECO:0000259" key="9">
    <source>
        <dbReference type="PROSITE" id="PS50076"/>
    </source>
</evidence>
<feature type="region of interest" description="Disordered" evidence="8">
    <location>
        <begin position="461"/>
        <end position="501"/>
    </location>
</feature>
<dbReference type="InterPro" id="IPR001305">
    <property type="entry name" value="HSP_DnaJ_Cys-rich_dom"/>
</dbReference>
<accession>A0A8H5H180</accession>
<dbReference type="GO" id="GO:0051082">
    <property type="term" value="F:unfolded protein binding"/>
    <property type="evidence" value="ECO:0007669"/>
    <property type="project" value="InterPro"/>
</dbReference>
<keyword evidence="4 7" id="KW-0862">Zinc</keyword>
<keyword evidence="1 7" id="KW-0479">Metal-binding</keyword>
<dbReference type="Gene3D" id="2.10.230.10">
    <property type="entry name" value="Heat shock protein DnaJ, cysteine-rich domain"/>
    <property type="match status" value="1"/>
</dbReference>
<dbReference type="PRINTS" id="PR00625">
    <property type="entry name" value="JDOMAIN"/>
</dbReference>
<keyword evidence="5" id="KW-0143">Chaperone</keyword>
<evidence type="ECO:0000256" key="3">
    <source>
        <dbReference type="ARBA" id="ARBA00022771"/>
    </source>
</evidence>
<dbReference type="Gene3D" id="1.10.287.110">
    <property type="entry name" value="DnaJ domain"/>
    <property type="match status" value="1"/>
</dbReference>
<keyword evidence="3 7" id="KW-0863">Zinc-finger</keyword>
<dbReference type="Gene3D" id="2.60.260.20">
    <property type="entry name" value="Urease metallochaperone UreE, N-terminal domain"/>
    <property type="match status" value="2"/>
</dbReference>
<reference evidence="11 12" key="1">
    <citation type="journal article" date="2020" name="ISME J.">
        <title>Uncovering the hidden diversity of litter-decomposition mechanisms in mushroom-forming fungi.</title>
        <authorList>
            <person name="Floudas D."/>
            <person name="Bentzer J."/>
            <person name="Ahren D."/>
            <person name="Johansson T."/>
            <person name="Persson P."/>
            <person name="Tunlid A."/>
        </authorList>
    </citation>
    <scope>NUCLEOTIDE SEQUENCE [LARGE SCALE GENOMIC DNA]</scope>
    <source>
        <strain evidence="11 12">CBS 291.85</strain>
    </source>
</reference>
<protein>
    <recommendedName>
        <fullName evidence="6">DnaJ homolog 1, mitochondrial</fullName>
    </recommendedName>
</protein>
<dbReference type="SUPFAM" id="SSF46565">
    <property type="entry name" value="Chaperone J-domain"/>
    <property type="match status" value="1"/>
</dbReference>
<keyword evidence="2" id="KW-0677">Repeat</keyword>
<dbReference type="SUPFAM" id="SSF57938">
    <property type="entry name" value="DnaJ/Hsp40 cysteine-rich domain"/>
    <property type="match status" value="1"/>
</dbReference>
<dbReference type="PANTHER" id="PTHR43096">
    <property type="entry name" value="DNAJ HOMOLOG 1, MITOCHONDRIAL-RELATED"/>
    <property type="match status" value="1"/>
</dbReference>
<dbReference type="Pfam" id="PF00226">
    <property type="entry name" value="DnaJ"/>
    <property type="match status" value="1"/>
</dbReference>
<evidence type="ECO:0000259" key="10">
    <source>
        <dbReference type="PROSITE" id="PS51188"/>
    </source>
</evidence>
<dbReference type="EMBL" id="JAACJM010000001">
    <property type="protein sequence ID" value="KAF5374848.1"/>
    <property type="molecule type" value="Genomic_DNA"/>
</dbReference>
<dbReference type="PROSITE" id="PS51188">
    <property type="entry name" value="ZF_CR"/>
    <property type="match status" value="1"/>
</dbReference>
<feature type="domain" description="CR-type" evidence="10">
    <location>
        <begin position="244"/>
        <end position="325"/>
    </location>
</feature>
<evidence type="ECO:0000313" key="11">
    <source>
        <dbReference type="EMBL" id="KAF5374848.1"/>
    </source>
</evidence>
<keyword evidence="12" id="KW-1185">Reference proteome</keyword>
<dbReference type="GO" id="GO:0005524">
    <property type="term" value="F:ATP binding"/>
    <property type="evidence" value="ECO:0007669"/>
    <property type="project" value="InterPro"/>
</dbReference>
<feature type="zinc finger region" description="CR-type" evidence="7">
    <location>
        <begin position="244"/>
        <end position="325"/>
    </location>
</feature>
<dbReference type="GO" id="GO:0008270">
    <property type="term" value="F:zinc ion binding"/>
    <property type="evidence" value="ECO:0007669"/>
    <property type="project" value="UniProtKB-KW"/>
</dbReference>
<dbReference type="CDD" id="cd06257">
    <property type="entry name" value="DnaJ"/>
    <property type="match status" value="1"/>
</dbReference>
<dbReference type="CDD" id="cd10719">
    <property type="entry name" value="DnaJ_zf"/>
    <property type="match status" value="1"/>
</dbReference>
<dbReference type="FunFam" id="2.10.230.10:FF:000001">
    <property type="entry name" value="DnaJ subfamily A member 2"/>
    <property type="match status" value="1"/>
</dbReference>
<dbReference type="FunFam" id="2.60.260.20:FF:000005">
    <property type="entry name" value="Chaperone protein dnaJ 1, mitochondrial"/>
    <property type="match status" value="1"/>
</dbReference>
<evidence type="ECO:0000256" key="6">
    <source>
        <dbReference type="ARBA" id="ARBA00072890"/>
    </source>
</evidence>
<evidence type="ECO:0000313" key="12">
    <source>
        <dbReference type="Proteomes" id="UP000559256"/>
    </source>
</evidence>
<dbReference type="CDD" id="cd10747">
    <property type="entry name" value="DnaJ_C"/>
    <property type="match status" value="1"/>
</dbReference>
<dbReference type="Proteomes" id="UP000559256">
    <property type="component" value="Unassembled WGS sequence"/>
</dbReference>
<dbReference type="PANTHER" id="PTHR43096:SF52">
    <property type="entry name" value="DNAJ HOMOLOG 1, MITOCHONDRIAL-RELATED"/>
    <property type="match status" value="1"/>
</dbReference>
<evidence type="ECO:0000256" key="2">
    <source>
        <dbReference type="ARBA" id="ARBA00022737"/>
    </source>
</evidence>
<sequence length="516" mass="55206">MPHLPAHRLQSFISFCFYSPSKHSLRSRSYSIYRACPKIANFSSQTRLALLKRSFDKRSFHASVPRGAPKNPYEVLGVKKDASPAEIKKVYFSLARKYHPDTNPDKNAQDKFVEIQEAYDVELVSCPPIFLLSRHSQILKDEKKRTAYDQYGAASQQPGFDPNAFSGFGAGGFGGTSGFGGAGGFGSFHDFASAFAGGSAGRNSDIFEQLFGGGFNGGGRSRAPSRGADIDSAVTISFLEACKGTTRKVNISPVKDCGTCSGSGLKAGAKRTSCTACGGTGTRTFVIDSGFQMATTCNSCEGVGSTIPRNSQCSTCGGVGKVRTRKTVEVSIPPGFEDGMTLRVPNEGDAPISGKGNAGDLLLRVNVTRSKVFSRQGSNLYHEVKIPMHTAILGGRIRVPTLDGDVDVRVPIGTQPGEEMVLKGRGVPRIYGGDQGDLFVTFGITLPRSLTKRQRQLLQEYADDVEGRPSSSDVGSGEPKAADDYDNGTASFTHPPPTSGGFISRAWQNLRRLIGF</sequence>
<dbReference type="InterPro" id="IPR036410">
    <property type="entry name" value="HSP_DnaJ_Cys-rich_dom_sf"/>
</dbReference>
<comment type="caution">
    <text evidence="11">The sequence shown here is derived from an EMBL/GenBank/DDBJ whole genome shotgun (WGS) entry which is preliminary data.</text>
</comment>
<dbReference type="GO" id="GO:0042026">
    <property type="term" value="P:protein refolding"/>
    <property type="evidence" value="ECO:0007669"/>
    <property type="project" value="TreeGrafter"/>
</dbReference>
<proteinExistence type="inferred from homology"/>
<dbReference type="GO" id="GO:0031072">
    <property type="term" value="F:heat shock protein binding"/>
    <property type="evidence" value="ECO:0007669"/>
    <property type="project" value="InterPro"/>
</dbReference>
<evidence type="ECO:0000256" key="7">
    <source>
        <dbReference type="PROSITE-ProRule" id="PRU00546"/>
    </source>
</evidence>
<dbReference type="OrthoDB" id="10256793at2759"/>
<name>A0A8H5H180_9AGAR</name>
<feature type="domain" description="J" evidence="9">
    <location>
        <begin position="71"/>
        <end position="152"/>
    </location>
</feature>
<dbReference type="Pfam" id="PF00684">
    <property type="entry name" value="DnaJ_CXXCXGXG"/>
    <property type="match status" value="1"/>
</dbReference>
<dbReference type="AlphaFoldDB" id="A0A8H5H180"/>
<dbReference type="GO" id="GO:0005737">
    <property type="term" value="C:cytoplasm"/>
    <property type="evidence" value="ECO:0007669"/>
    <property type="project" value="TreeGrafter"/>
</dbReference>
<dbReference type="InterPro" id="IPR002939">
    <property type="entry name" value="DnaJ_C"/>
</dbReference>
<dbReference type="SUPFAM" id="SSF49493">
    <property type="entry name" value="HSP40/DnaJ peptide-binding domain"/>
    <property type="match status" value="2"/>
</dbReference>
<dbReference type="InterPro" id="IPR012724">
    <property type="entry name" value="DnaJ"/>
</dbReference>
<gene>
    <name evidence="11" type="ORF">D9758_000067</name>
</gene>
<dbReference type="Pfam" id="PF01556">
    <property type="entry name" value="DnaJ_C"/>
    <property type="match status" value="1"/>
</dbReference>
<evidence type="ECO:0000256" key="8">
    <source>
        <dbReference type="SAM" id="MobiDB-lite"/>
    </source>
</evidence>
<dbReference type="HAMAP" id="MF_01152">
    <property type="entry name" value="DnaJ"/>
    <property type="match status" value="1"/>
</dbReference>
<dbReference type="InterPro" id="IPR036869">
    <property type="entry name" value="J_dom_sf"/>
</dbReference>
<evidence type="ECO:0000256" key="4">
    <source>
        <dbReference type="ARBA" id="ARBA00022833"/>
    </source>
</evidence>